<keyword evidence="4" id="KW-0812">Transmembrane</keyword>
<gene>
    <name evidence="6" type="ORF">HDF10_002872</name>
</gene>
<reference evidence="6 7" key="1">
    <citation type="submission" date="2020-08" db="EMBL/GenBank/DDBJ databases">
        <title>Genomic Encyclopedia of Type Strains, Phase IV (KMG-V): Genome sequencing to study the core and pangenomes of soil and plant-associated prokaryotes.</title>
        <authorList>
            <person name="Whitman W."/>
        </authorList>
    </citation>
    <scope>NUCLEOTIDE SEQUENCE [LARGE SCALE GENOMIC DNA]</scope>
    <source>
        <strain evidence="6 7">M8US30</strain>
    </source>
</reference>
<proteinExistence type="inferred from homology"/>
<name>A0A7W8JBA4_9BACT</name>
<dbReference type="InterPro" id="IPR011042">
    <property type="entry name" value="6-blade_b-propeller_TolB-like"/>
</dbReference>
<dbReference type="InterPro" id="IPR016032">
    <property type="entry name" value="Sig_transdc_resp-reg_C-effctor"/>
</dbReference>
<evidence type="ECO:0000256" key="3">
    <source>
        <dbReference type="PROSITE-ProRule" id="PRU01091"/>
    </source>
</evidence>
<dbReference type="Proteomes" id="UP000569092">
    <property type="component" value="Unassembled WGS sequence"/>
</dbReference>
<accession>A0A7W8JBA4</accession>
<keyword evidence="4" id="KW-1133">Transmembrane helix</keyword>
<evidence type="ECO:0000313" key="7">
    <source>
        <dbReference type="Proteomes" id="UP000569092"/>
    </source>
</evidence>
<evidence type="ECO:0000259" key="5">
    <source>
        <dbReference type="PROSITE" id="PS51755"/>
    </source>
</evidence>
<dbReference type="PANTHER" id="PTHR36842:SF1">
    <property type="entry name" value="PROTEIN TOLB"/>
    <property type="match status" value="1"/>
</dbReference>
<dbReference type="AlphaFoldDB" id="A0A7W8JBA4"/>
<dbReference type="Gene3D" id="2.120.10.30">
    <property type="entry name" value="TolB, C-terminal domain"/>
    <property type="match status" value="3"/>
</dbReference>
<sequence>MVTDRSYAICVRFDRYEVDLNRSELRKDGATVAIQDQPFQILRMLLLAEGEIVTRERLCDALWPKDTFVDFEHGINTAVKKLRQALEDSAERPKFVETLPRIGYRFMVPVEWTSSRPGPSLLSNVVSIAPPETPKSSQSGATKRRWELKASLAAAILGAIAFAFWVRSAVIGHFQGSRPNFSQRRLTANPHDAPLTSGVISPDGKYLAYSDPTGLYLRNVDSGETISVPLPKDLDVMPESWFPDSLHLVVSHFDDLEKKPPSLWQISVVGGTPRKLADVGLSARVSPDGSKIVFLKGKWDDEEIWLIDTDKNTTSKIVDGGGDHFGPVAWAPDGKRFACVRMPDRFSPVGLGMRIEVFDATTGKGEMVLPDFRLGTAIAWPDNGRLIYALQEAPPNDENFNLWWVHLDSRTGRPSGSATRITNDQTPIAGISVTSDGKRIALLRREFQTDVYLAELPAQGKQLNALRRFTLDDRDDLPSAWTPDSKAVLFVSNRDGPNHIFRQSIDATHPDLLVGGKDNLGPPQLTPDGLSALYLVFPSSGKPSDNSRLMRIPLSGGSSQLALEEPGIGNYKCANLPSTLCIYSRIENGQQRFFTFDPTGGKGRELLAAKRQSDDGPGSVWSLSPNGRYLASPKSANPYEASGLRILDLSGGTERDISISGLPLIMGMDWAPDSRSLWLGGYMGRSSGGSRSGLLRVDLMGKVRTELEGSSMAIWFAIPSPDGRRVAVLAHTDNSNVSLLENF</sequence>
<protein>
    <submittedName>
        <fullName evidence="6">DNA-binding winged helix-turn-helix (WHTH) protein/Tol biopolymer transport system component</fullName>
    </submittedName>
</protein>
<dbReference type="GO" id="GO:0003677">
    <property type="term" value="F:DNA binding"/>
    <property type="evidence" value="ECO:0007669"/>
    <property type="project" value="UniProtKB-UniRule"/>
</dbReference>
<dbReference type="InterPro" id="IPR011659">
    <property type="entry name" value="WD40"/>
</dbReference>
<dbReference type="SUPFAM" id="SSF46894">
    <property type="entry name" value="C-terminal effector domain of the bipartite response regulators"/>
    <property type="match status" value="1"/>
</dbReference>
<dbReference type="GO" id="GO:0000160">
    <property type="term" value="P:phosphorelay signal transduction system"/>
    <property type="evidence" value="ECO:0007669"/>
    <property type="project" value="InterPro"/>
</dbReference>
<dbReference type="CDD" id="cd00383">
    <property type="entry name" value="trans_reg_C"/>
    <property type="match status" value="1"/>
</dbReference>
<feature type="transmembrane region" description="Helical" evidence="4">
    <location>
        <begin position="152"/>
        <end position="174"/>
    </location>
</feature>
<dbReference type="SUPFAM" id="SSF82171">
    <property type="entry name" value="DPP6 N-terminal domain-like"/>
    <property type="match status" value="1"/>
</dbReference>
<dbReference type="InterPro" id="IPR001867">
    <property type="entry name" value="OmpR/PhoB-type_DNA-bd"/>
</dbReference>
<comment type="caution">
    <text evidence="6">The sequence shown here is derived from an EMBL/GenBank/DDBJ whole genome shotgun (WGS) entry which is preliminary data.</text>
</comment>
<dbReference type="Pfam" id="PF00486">
    <property type="entry name" value="Trans_reg_C"/>
    <property type="match status" value="1"/>
</dbReference>
<feature type="domain" description="OmpR/PhoB-type" evidence="5">
    <location>
        <begin position="8"/>
        <end position="108"/>
    </location>
</feature>
<dbReference type="GO" id="GO:0006355">
    <property type="term" value="P:regulation of DNA-templated transcription"/>
    <property type="evidence" value="ECO:0007669"/>
    <property type="project" value="InterPro"/>
</dbReference>
<dbReference type="PANTHER" id="PTHR36842">
    <property type="entry name" value="PROTEIN TOLB HOMOLOG"/>
    <property type="match status" value="1"/>
</dbReference>
<evidence type="ECO:0000256" key="1">
    <source>
        <dbReference type="ARBA" id="ARBA00009820"/>
    </source>
</evidence>
<dbReference type="PROSITE" id="PS51755">
    <property type="entry name" value="OMPR_PHOB"/>
    <property type="match status" value="1"/>
</dbReference>
<evidence type="ECO:0000256" key="2">
    <source>
        <dbReference type="ARBA" id="ARBA00023125"/>
    </source>
</evidence>
<keyword evidence="4" id="KW-0472">Membrane</keyword>
<dbReference type="Pfam" id="PF07676">
    <property type="entry name" value="PD40"/>
    <property type="match status" value="2"/>
</dbReference>
<dbReference type="InterPro" id="IPR036388">
    <property type="entry name" value="WH-like_DNA-bd_sf"/>
</dbReference>
<dbReference type="EMBL" id="JACHDZ010000004">
    <property type="protein sequence ID" value="MBB5344886.1"/>
    <property type="molecule type" value="Genomic_DNA"/>
</dbReference>
<evidence type="ECO:0000256" key="4">
    <source>
        <dbReference type="SAM" id="Phobius"/>
    </source>
</evidence>
<dbReference type="SMART" id="SM00862">
    <property type="entry name" value="Trans_reg_C"/>
    <property type="match status" value="1"/>
</dbReference>
<organism evidence="6 7">
    <name type="scientific">Tunturiibacter lichenicola</name>
    <dbReference type="NCBI Taxonomy" id="2051959"/>
    <lineage>
        <taxon>Bacteria</taxon>
        <taxon>Pseudomonadati</taxon>
        <taxon>Acidobacteriota</taxon>
        <taxon>Terriglobia</taxon>
        <taxon>Terriglobales</taxon>
        <taxon>Acidobacteriaceae</taxon>
        <taxon>Tunturiibacter</taxon>
    </lineage>
</organism>
<evidence type="ECO:0000313" key="6">
    <source>
        <dbReference type="EMBL" id="MBB5344886.1"/>
    </source>
</evidence>
<keyword evidence="2 3" id="KW-0238">DNA-binding</keyword>
<feature type="DNA-binding region" description="OmpR/PhoB-type" evidence="3">
    <location>
        <begin position="8"/>
        <end position="108"/>
    </location>
</feature>
<dbReference type="SUPFAM" id="SSF69304">
    <property type="entry name" value="Tricorn protease N-terminal domain"/>
    <property type="match status" value="1"/>
</dbReference>
<dbReference type="Gene3D" id="1.10.10.10">
    <property type="entry name" value="Winged helix-like DNA-binding domain superfamily/Winged helix DNA-binding domain"/>
    <property type="match status" value="1"/>
</dbReference>
<comment type="similarity">
    <text evidence="1">Belongs to the TolB family.</text>
</comment>